<feature type="transmembrane region" description="Helical" evidence="1">
    <location>
        <begin position="60"/>
        <end position="88"/>
    </location>
</feature>
<dbReference type="HOGENOM" id="CLU_1319053_0_0_9"/>
<dbReference type="Proteomes" id="UP000002730">
    <property type="component" value="Chromosome"/>
</dbReference>
<keyword evidence="1" id="KW-0472">Membrane</keyword>
<reference evidence="2 3" key="1">
    <citation type="submission" date="2010-08" db="EMBL/GenBank/DDBJ databases">
        <title>Complete sequence of Clostridium cellulovorans 743B.</title>
        <authorList>
            <consortium name="US DOE Joint Genome Institute"/>
            <person name="Lucas S."/>
            <person name="Copeland A."/>
            <person name="Lapidus A."/>
            <person name="Cheng J.-F."/>
            <person name="Bruce D."/>
            <person name="Goodwin L."/>
            <person name="Pitluck S."/>
            <person name="Chertkov O."/>
            <person name="Detter J.C."/>
            <person name="Han C."/>
            <person name="Tapia R."/>
            <person name="Land M."/>
            <person name="Hauser L."/>
            <person name="Chang Y.-J."/>
            <person name="Jeffries C."/>
            <person name="Kyrpides N."/>
            <person name="Ivanova N."/>
            <person name="Mikhailova N."/>
            <person name="Hemme C.L."/>
            <person name="Woyke T."/>
        </authorList>
    </citation>
    <scope>NUCLEOTIDE SEQUENCE [LARGE SCALE GENOMIC DNA]</scope>
    <source>
        <strain evidence="3">ATCC 35296 / DSM 3052 / OCM 3 / 743B</strain>
    </source>
</reference>
<evidence type="ECO:0000313" key="2">
    <source>
        <dbReference type="EMBL" id="ADL50263.1"/>
    </source>
</evidence>
<evidence type="ECO:0000256" key="1">
    <source>
        <dbReference type="SAM" id="Phobius"/>
    </source>
</evidence>
<feature type="transmembrane region" description="Helical" evidence="1">
    <location>
        <begin position="21"/>
        <end position="54"/>
    </location>
</feature>
<proteinExistence type="predicted"/>
<keyword evidence="1" id="KW-1133">Transmembrane helix</keyword>
<protein>
    <submittedName>
        <fullName evidence="2">Uncharacterized protein</fullName>
    </submittedName>
</protein>
<keyword evidence="1" id="KW-0812">Transmembrane</keyword>
<dbReference type="AlphaFoldDB" id="D9SQX5"/>
<feature type="transmembrane region" description="Helical" evidence="1">
    <location>
        <begin position="108"/>
        <end position="127"/>
    </location>
</feature>
<dbReference type="RefSeq" id="WP_010074966.1">
    <property type="nucleotide sequence ID" value="NC_014393.1"/>
</dbReference>
<name>D9SQX5_CLOC7</name>
<evidence type="ECO:0000313" key="3">
    <source>
        <dbReference type="Proteomes" id="UP000002730"/>
    </source>
</evidence>
<accession>D9SQX5</accession>
<dbReference type="EMBL" id="CP002160">
    <property type="protein sequence ID" value="ADL50263.1"/>
    <property type="molecule type" value="Genomic_DNA"/>
</dbReference>
<gene>
    <name evidence="2" type="ordered locus">Clocel_0488</name>
</gene>
<dbReference type="OrthoDB" id="2874298at2"/>
<organism evidence="2 3">
    <name type="scientific">Clostridium cellulovorans (strain ATCC 35296 / DSM 3052 / OCM 3 / 743B)</name>
    <dbReference type="NCBI Taxonomy" id="573061"/>
    <lineage>
        <taxon>Bacteria</taxon>
        <taxon>Bacillati</taxon>
        <taxon>Bacillota</taxon>
        <taxon>Clostridia</taxon>
        <taxon>Eubacteriales</taxon>
        <taxon>Clostridiaceae</taxon>
        <taxon>Clostridium</taxon>
    </lineage>
</organism>
<dbReference type="KEGG" id="ccb:Clocel_0488"/>
<keyword evidence="3" id="KW-1185">Reference proteome</keyword>
<sequence>MKLKGILRKFLKDKNTRFITIDLSTTILMFSIVILATLIFIATMLSGLLVLIIGPIYTHVFQILLIGLIVALSVIFIILLAIKMFFIFSTVRTKNLMEVFCSGGIKKMMQRIAMIFLIICSITFVLFKGSEKTVNTIRDIPHLIKNDYISIDGIIEIKDDTDGTGYVRVDDTYFYEGFAYEPGVINGNKYHVEYLPHSKYIVNFTLIE</sequence>